<comment type="caution">
    <text evidence="2">The sequence shown here is derived from an EMBL/GenBank/DDBJ whole genome shotgun (WGS) entry which is preliminary data.</text>
</comment>
<dbReference type="OMA" id="DTEILCM"/>
<organism evidence="2 3">
    <name type="scientific">Macleaya cordata</name>
    <name type="common">Five-seeded plume-poppy</name>
    <name type="synonym">Bocconia cordata</name>
    <dbReference type="NCBI Taxonomy" id="56857"/>
    <lineage>
        <taxon>Eukaryota</taxon>
        <taxon>Viridiplantae</taxon>
        <taxon>Streptophyta</taxon>
        <taxon>Embryophyta</taxon>
        <taxon>Tracheophyta</taxon>
        <taxon>Spermatophyta</taxon>
        <taxon>Magnoliopsida</taxon>
        <taxon>Ranunculales</taxon>
        <taxon>Papaveraceae</taxon>
        <taxon>Papaveroideae</taxon>
        <taxon>Macleaya</taxon>
    </lineage>
</organism>
<gene>
    <name evidence="1" type="ORF">BVC80_1571g5</name>
    <name evidence="2" type="ORF">BVC80_1571g6</name>
</gene>
<dbReference type="AlphaFoldDB" id="A0A200QPB3"/>
<accession>A0A200QPB3</accession>
<dbReference type="OrthoDB" id="1428983at2759"/>
<dbReference type="EMBL" id="MVGT01001396">
    <property type="protein sequence ID" value="OVA12303.1"/>
    <property type="molecule type" value="Genomic_DNA"/>
</dbReference>
<dbReference type="EMBL" id="MVGT01001396">
    <property type="protein sequence ID" value="OVA12304.1"/>
    <property type="molecule type" value="Genomic_DNA"/>
</dbReference>
<protein>
    <submittedName>
        <fullName evidence="2">Uncharacterized protein</fullName>
    </submittedName>
</protein>
<evidence type="ECO:0000313" key="3">
    <source>
        <dbReference type="Proteomes" id="UP000195402"/>
    </source>
</evidence>
<dbReference type="Proteomes" id="UP000195402">
    <property type="component" value="Unassembled WGS sequence"/>
</dbReference>
<name>A0A200QPB3_MACCD</name>
<proteinExistence type="predicted"/>
<evidence type="ECO:0000313" key="1">
    <source>
        <dbReference type="EMBL" id="OVA12303.1"/>
    </source>
</evidence>
<evidence type="ECO:0000313" key="2">
    <source>
        <dbReference type="EMBL" id="OVA12304.1"/>
    </source>
</evidence>
<keyword evidence="3" id="KW-1185">Reference proteome</keyword>
<reference evidence="2 3" key="1">
    <citation type="journal article" date="2017" name="Mol. Plant">
        <title>The Genome of Medicinal Plant Macleaya cordata Provides New Insights into Benzylisoquinoline Alkaloids Metabolism.</title>
        <authorList>
            <person name="Liu X."/>
            <person name="Liu Y."/>
            <person name="Huang P."/>
            <person name="Ma Y."/>
            <person name="Qing Z."/>
            <person name="Tang Q."/>
            <person name="Cao H."/>
            <person name="Cheng P."/>
            <person name="Zheng Y."/>
            <person name="Yuan Z."/>
            <person name="Zhou Y."/>
            <person name="Liu J."/>
            <person name="Tang Z."/>
            <person name="Zhuo Y."/>
            <person name="Zhang Y."/>
            <person name="Yu L."/>
            <person name="Huang J."/>
            <person name="Yang P."/>
            <person name="Peng Q."/>
            <person name="Zhang J."/>
            <person name="Jiang W."/>
            <person name="Zhang Z."/>
            <person name="Lin K."/>
            <person name="Ro D.K."/>
            <person name="Chen X."/>
            <person name="Xiong X."/>
            <person name="Shang Y."/>
            <person name="Huang S."/>
            <person name="Zeng J."/>
        </authorList>
    </citation>
    <scope>NUCLEOTIDE SEQUENCE [LARGE SCALE GENOMIC DNA]</scope>
    <source>
        <strain evidence="2">BLH2017</strain>
        <strain evidence="3">cv. BLH2017</strain>
        <tissue evidence="2">Root</tissue>
    </source>
</reference>
<sequence length="146" mass="16981">MLQKEVRRNPTATYVNQNEREAVKKYANLRRHEESFLHQKAKVHWLEVGDANTSFFHNSIKERRARNKIYSITSSNGEKLEFDSAIAAECGNYFEKMFVTPHSDPYEPSIIANMELSNSISEEDSQMLIRPISRDEISYDLQTPSH</sequence>